<dbReference type="InterPro" id="IPR011112">
    <property type="entry name" value="Rho-like_N"/>
</dbReference>
<dbReference type="SUPFAM" id="SSF68912">
    <property type="entry name" value="Rho N-terminal domain-like"/>
    <property type="match status" value="1"/>
</dbReference>
<dbReference type="Proteomes" id="UP000189810">
    <property type="component" value="Chromosome I"/>
</dbReference>
<dbReference type="Gene3D" id="2.40.50.140">
    <property type="entry name" value="Nucleic acid-binding proteins"/>
    <property type="match status" value="1"/>
</dbReference>
<evidence type="ECO:0000256" key="7">
    <source>
        <dbReference type="ARBA" id="ARBA00023015"/>
    </source>
</evidence>
<organism evidence="13 14">
    <name type="scientific">Thermocrinis minervae</name>
    <dbReference type="NCBI Taxonomy" id="381751"/>
    <lineage>
        <taxon>Bacteria</taxon>
        <taxon>Pseudomonadati</taxon>
        <taxon>Aquificota</taxon>
        <taxon>Aquificia</taxon>
        <taxon>Aquificales</taxon>
        <taxon>Aquificaceae</taxon>
        <taxon>Thermocrinis</taxon>
    </lineage>
</organism>
<feature type="binding site" evidence="9">
    <location>
        <begin position="177"/>
        <end position="182"/>
    </location>
    <ligand>
        <name>ATP</name>
        <dbReference type="ChEBI" id="CHEBI:30616"/>
    </ligand>
</feature>
<evidence type="ECO:0000256" key="10">
    <source>
        <dbReference type="NCBIfam" id="TIGR00767"/>
    </source>
</evidence>
<accession>A0A1M6TDL5</accession>
<dbReference type="InterPro" id="IPR011129">
    <property type="entry name" value="CSD"/>
</dbReference>
<dbReference type="InterPro" id="IPR012340">
    <property type="entry name" value="NA-bd_OB-fold"/>
</dbReference>
<comment type="similarity">
    <text evidence="9 11">Belongs to the Rho family.</text>
</comment>
<keyword evidence="8 9" id="KW-0804">Transcription</keyword>
<dbReference type="OrthoDB" id="9805197at2"/>
<dbReference type="SMART" id="SM00959">
    <property type="entry name" value="Rho_N"/>
    <property type="match status" value="1"/>
</dbReference>
<keyword evidence="1 9" id="KW-0806">Transcription termination</keyword>
<dbReference type="InterPro" id="IPR041703">
    <property type="entry name" value="Rho_factor_ATP-bd"/>
</dbReference>
<keyword evidence="14" id="KW-1185">Reference proteome</keyword>
<dbReference type="GO" id="GO:0008186">
    <property type="term" value="F:ATP-dependent activity, acting on RNA"/>
    <property type="evidence" value="ECO:0007669"/>
    <property type="project" value="UniProtKB-UniRule"/>
</dbReference>
<evidence type="ECO:0000256" key="5">
    <source>
        <dbReference type="ARBA" id="ARBA00022840"/>
    </source>
</evidence>
<dbReference type="EC" id="3.6.4.-" evidence="9 10"/>
<dbReference type="PANTHER" id="PTHR46425">
    <property type="entry name" value="TRANSCRIPTION TERMINATION FACTOR RHO"/>
    <property type="match status" value="1"/>
</dbReference>
<dbReference type="InterPro" id="IPR036269">
    <property type="entry name" value="Rho_N_sf"/>
</dbReference>
<keyword evidence="6 9" id="KW-0694">RNA-binding</keyword>
<evidence type="ECO:0000256" key="9">
    <source>
        <dbReference type="HAMAP-Rule" id="MF_01884"/>
    </source>
</evidence>
<keyword evidence="7 9" id="KW-0805">Transcription regulation</keyword>
<dbReference type="Pfam" id="PF07498">
    <property type="entry name" value="Rho_N"/>
    <property type="match status" value="1"/>
</dbReference>
<keyword evidence="2 9" id="KW-0547">Nucleotide-binding</keyword>
<evidence type="ECO:0000256" key="4">
    <source>
        <dbReference type="ARBA" id="ARBA00022806"/>
    </source>
</evidence>
<dbReference type="NCBIfam" id="NF006886">
    <property type="entry name" value="PRK09376.1"/>
    <property type="match status" value="1"/>
</dbReference>
<dbReference type="CDD" id="cd04459">
    <property type="entry name" value="Rho_CSD"/>
    <property type="match status" value="1"/>
</dbReference>
<keyword evidence="5 9" id="KW-0067">ATP-binding</keyword>
<reference evidence="13 14" key="1">
    <citation type="submission" date="2016-11" db="EMBL/GenBank/DDBJ databases">
        <authorList>
            <person name="Jaros S."/>
            <person name="Januszkiewicz K."/>
            <person name="Wedrychowicz H."/>
        </authorList>
    </citation>
    <scope>NUCLEOTIDE SEQUENCE [LARGE SCALE GENOMIC DNA]</scope>
    <source>
        <strain evidence="13 14">DSM 19557</strain>
    </source>
</reference>
<dbReference type="InterPro" id="IPR003593">
    <property type="entry name" value="AAA+_ATPase"/>
</dbReference>
<feature type="domain" description="Rho RNA-BD" evidence="12">
    <location>
        <begin position="57"/>
        <end position="132"/>
    </location>
</feature>
<name>A0A1M6TDL5_9AQUI</name>
<dbReference type="GO" id="GO:0005829">
    <property type="term" value="C:cytosol"/>
    <property type="evidence" value="ECO:0007669"/>
    <property type="project" value="UniProtKB-ARBA"/>
</dbReference>
<dbReference type="InterPro" id="IPR000194">
    <property type="entry name" value="ATPase_F1/V1/A1_a/bsu_nucl-bd"/>
</dbReference>
<evidence type="ECO:0000256" key="1">
    <source>
        <dbReference type="ARBA" id="ARBA00022472"/>
    </source>
</evidence>
<evidence type="ECO:0000259" key="12">
    <source>
        <dbReference type="PROSITE" id="PS51856"/>
    </source>
</evidence>
<dbReference type="NCBIfam" id="TIGR00767">
    <property type="entry name" value="rho"/>
    <property type="match status" value="1"/>
</dbReference>
<feature type="binding site" evidence="9">
    <location>
        <position position="220"/>
    </location>
    <ligand>
        <name>ATP</name>
        <dbReference type="ChEBI" id="CHEBI:30616"/>
    </ligand>
</feature>
<evidence type="ECO:0000256" key="3">
    <source>
        <dbReference type="ARBA" id="ARBA00022801"/>
    </source>
</evidence>
<dbReference type="CDD" id="cd01128">
    <property type="entry name" value="rho_factor_C"/>
    <property type="match status" value="1"/>
</dbReference>
<dbReference type="InterPro" id="IPR011113">
    <property type="entry name" value="Rho_RNA-bd"/>
</dbReference>
<dbReference type="GO" id="GO:0016787">
    <property type="term" value="F:hydrolase activity"/>
    <property type="evidence" value="ECO:0007669"/>
    <property type="project" value="UniProtKB-KW"/>
</dbReference>
<dbReference type="AlphaFoldDB" id="A0A1M6TDL5"/>
<comment type="subunit">
    <text evidence="9">Homohexamer. The homohexamer assembles into an open ring structure.</text>
</comment>
<evidence type="ECO:0000256" key="6">
    <source>
        <dbReference type="ARBA" id="ARBA00022884"/>
    </source>
</evidence>
<dbReference type="GO" id="GO:0003723">
    <property type="term" value="F:RNA binding"/>
    <property type="evidence" value="ECO:0007669"/>
    <property type="project" value="UniProtKB-UniRule"/>
</dbReference>
<keyword evidence="3 9" id="KW-0378">Hydrolase</keyword>
<dbReference type="GO" id="GO:0005524">
    <property type="term" value="F:ATP binding"/>
    <property type="evidence" value="ECO:0007669"/>
    <property type="project" value="UniProtKB-UniRule"/>
</dbReference>
<dbReference type="SUPFAM" id="SSF50249">
    <property type="entry name" value="Nucleic acid-binding proteins"/>
    <property type="match status" value="1"/>
</dbReference>
<dbReference type="STRING" id="381751.SAMN05444391_1411"/>
<dbReference type="HAMAP" id="MF_01884">
    <property type="entry name" value="Rho"/>
    <property type="match status" value="1"/>
</dbReference>
<dbReference type="RefSeq" id="WP_079654499.1">
    <property type="nucleotide sequence ID" value="NZ_LT670846.1"/>
</dbReference>
<dbReference type="Pfam" id="PF07497">
    <property type="entry name" value="Rho_RNA_bind"/>
    <property type="match status" value="1"/>
</dbReference>
<evidence type="ECO:0000256" key="2">
    <source>
        <dbReference type="ARBA" id="ARBA00022741"/>
    </source>
</evidence>
<sequence length="428" mass="48279">MGQAEEKKLYTYEELKKLSLAELQKIGKELDLPRVTGLRKEDLIERIMQAQAKEEGLSFVKGVLEILPEGYGFIRSLENNYMPSSTDVYVAPSQIKKFGLRTGDTIIGFARQPQEREKYQALIKIESVNGLPADPEKLRSRPIFEKLTPFHPTERFNLETSPTELSTRVVSLIAPIGKGQRGLIVAPPKAGKTVLLQKIAQALIQNHPEVYLIILLIDERPEEVTEMKRIVGDGAEVVASTFDEAPERHVQVAELVVEKAKRMVELGQDVVILLDSMTRFGRAANAITPPTGRVLTGGIEATALQKPKKFFGAARNIEEGGSLTIIATALIETGSKMDDVIYEEFKGTGNMEIHLDRRLMERRIFPAINIEKSGTRKEELLLEDWELQRIWVLRKFLATMDPIEAMEFLLDKLKKFKTNKEFLKAMHS</sequence>
<feature type="binding site" evidence="9">
    <location>
        <begin position="189"/>
        <end position="194"/>
    </location>
    <ligand>
        <name>ATP</name>
        <dbReference type="ChEBI" id="CHEBI:30616"/>
    </ligand>
</feature>
<dbReference type="PROSITE" id="PS51856">
    <property type="entry name" value="RHO_RNA_BD"/>
    <property type="match status" value="1"/>
</dbReference>
<comment type="caution">
    <text evidence="9">Lacks conserved residue(s) required for the propagation of feature annotation.</text>
</comment>
<keyword evidence="4 9" id="KW-0347">Helicase</keyword>
<dbReference type="EMBL" id="LT670846">
    <property type="protein sequence ID" value="SHK55053.1"/>
    <property type="molecule type" value="Genomic_DNA"/>
</dbReference>
<dbReference type="Pfam" id="PF00006">
    <property type="entry name" value="ATP-synt_ab"/>
    <property type="match status" value="1"/>
</dbReference>
<dbReference type="SMART" id="SM00357">
    <property type="entry name" value="CSP"/>
    <property type="match status" value="1"/>
</dbReference>
<dbReference type="InterPro" id="IPR004665">
    <property type="entry name" value="Term_rho"/>
</dbReference>
<dbReference type="InterPro" id="IPR027417">
    <property type="entry name" value="P-loop_NTPase"/>
</dbReference>
<gene>
    <name evidence="9" type="primary">rho</name>
    <name evidence="13" type="ORF">SAMN05444391_1411</name>
</gene>
<evidence type="ECO:0000256" key="8">
    <source>
        <dbReference type="ARBA" id="ARBA00023163"/>
    </source>
</evidence>
<evidence type="ECO:0000313" key="13">
    <source>
        <dbReference type="EMBL" id="SHK55053.1"/>
    </source>
</evidence>
<dbReference type="GO" id="GO:0006353">
    <property type="term" value="P:DNA-templated transcription termination"/>
    <property type="evidence" value="ECO:0007669"/>
    <property type="project" value="UniProtKB-UniRule"/>
</dbReference>
<dbReference type="PANTHER" id="PTHR46425:SF1">
    <property type="entry name" value="TRANSCRIPTION TERMINATION FACTOR RHO"/>
    <property type="match status" value="1"/>
</dbReference>
<dbReference type="SUPFAM" id="SSF52540">
    <property type="entry name" value="P-loop containing nucleoside triphosphate hydrolases"/>
    <property type="match status" value="1"/>
</dbReference>
<proteinExistence type="inferred from homology"/>
<dbReference type="Gene3D" id="3.40.50.300">
    <property type="entry name" value="P-loop containing nucleotide triphosphate hydrolases"/>
    <property type="match status" value="1"/>
</dbReference>
<dbReference type="SMART" id="SM00382">
    <property type="entry name" value="AAA"/>
    <property type="match status" value="1"/>
</dbReference>
<protein>
    <recommendedName>
        <fullName evidence="9 10">Transcription termination factor Rho</fullName>
        <ecNumber evidence="9 10">3.6.4.-</ecNumber>
    </recommendedName>
    <alternativeName>
        <fullName evidence="9">ATP-dependent helicase Rho</fullName>
    </alternativeName>
</protein>
<evidence type="ECO:0000256" key="11">
    <source>
        <dbReference type="PROSITE-ProRule" id="PRU01203"/>
    </source>
</evidence>
<evidence type="ECO:0000313" key="14">
    <source>
        <dbReference type="Proteomes" id="UP000189810"/>
    </source>
</evidence>
<dbReference type="GO" id="GO:0004386">
    <property type="term" value="F:helicase activity"/>
    <property type="evidence" value="ECO:0007669"/>
    <property type="project" value="UniProtKB-UniRule"/>
</dbReference>
<comment type="function">
    <text evidence="9">Facilitates transcription termination by a mechanism that involves Rho binding to the nascent RNA, activation of Rho's RNA-dependent ATPase activity, and release of the mRNA from the DNA template.</text>
</comment>